<proteinExistence type="predicted"/>
<gene>
    <name evidence="2" type="ORF">Tci_011522</name>
</gene>
<protein>
    <submittedName>
        <fullName evidence="2">Uncharacterized protein</fullName>
    </submittedName>
</protein>
<evidence type="ECO:0000313" key="2">
    <source>
        <dbReference type="EMBL" id="GEU39544.1"/>
    </source>
</evidence>
<evidence type="ECO:0000256" key="1">
    <source>
        <dbReference type="SAM" id="MobiDB-lite"/>
    </source>
</evidence>
<organism evidence="2">
    <name type="scientific">Tanacetum cinerariifolium</name>
    <name type="common">Dalmatian daisy</name>
    <name type="synonym">Chrysanthemum cinerariifolium</name>
    <dbReference type="NCBI Taxonomy" id="118510"/>
    <lineage>
        <taxon>Eukaryota</taxon>
        <taxon>Viridiplantae</taxon>
        <taxon>Streptophyta</taxon>
        <taxon>Embryophyta</taxon>
        <taxon>Tracheophyta</taxon>
        <taxon>Spermatophyta</taxon>
        <taxon>Magnoliopsida</taxon>
        <taxon>eudicotyledons</taxon>
        <taxon>Gunneridae</taxon>
        <taxon>Pentapetalae</taxon>
        <taxon>asterids</taxon>
        <taxon>campanulids</taxon>
        <taxon>Asterales</taxon>
        <taxon>Asteraceae</taxon>
        <taxon>Asteroideae</taxon>
        <taxon>Anthemideae</taxon>
        <taxon>Anthemidinae</taxon>
        <taxon>Tanacetum</taxon>
    </lineage>
</organism>
<reference evidence="2" key="1">
    <citation type="journal article" date="2019" name="Sci. Rep.">
        <title>Draft genome of Tanacetum cinerariifolium, the natural source of mosquito coil.</title>
        <authorList>
            <person name="Yamashiro T."/>
            <person name="Shiraishi A."/>
            <person name="Satake H."/>
            <person name="Nakayama K."/>
        </authorList>
    </citation>
    <scope>NUCLEOTIDE SEQUENCE</scope>
</reference>
<feature type="compositionally biased region" description="Polar residues" evidence="1">
    <location>
        <begin position="275"/>
        <end position="287"/>
    </location>
</feature>
<name>A0A6L2JVB7_TANCI</name>
<comment type="caution">
    <text evidence="2">The sequence shown here is derived from an EMBL/GenBank/DDBJ whole genome shotgun (WGS) entry which is preliminary data.</text>
</comment>
<feature type="region of interest" description="Disordered" evidence="1">
    <location>
        <begin position="271"/>
        <end position="313"/>
    </location>
</feature>
<dbReference type="AlphaFoldDB" id="A0A6L2JVB7"/>
<accession>A0A6L2JVB7</accession>
<sequence>MLDIRMGLVLFQKLKISIGIEMLLQHRLRVMVMVSMTAQEEEAGIQSTQEEFEFMVAADAYEETERVKANCILENNLQQASTSAKFVRDFKSLAKEADESIAKHKALELEIERLLREVVSQDIMSVVQNNSVVDTSNLQTELERTKNDLKIISLKRRMTMLNFGMIAINLGKPPSSFIPKLYVVTPLPKSTVFPKVDETYSLSKPVTSNSVPTPIKSKVVKIDNMISPRLFRNNPSKTSRVDNVVPNKPVKASVRTKPITVSQPHVITKNDVKSKTNCFSPTNVKSTTRSRRPLPRNNPNNDKAPFKSKSSQLSNNLEKIKENHKNLHRYDSHDIDDRVRKSIRSFVRRITQMKVVSKTSAVTTADAFDKRQQQQDSTLSTSTLATTITADGNFKL</sequence>
<dbReference type="EMBL" id="BKCJ010001188">
    <property type="protein sequence ID" value="GEU39544.1"/>
    <property type="molecule type" value="Genomic_DNA"/>
</dbReference>